<feature type="transmembrane region" description="Helical" evidence="2">
    <location>
        <begin position="21"/>
        <end position="39"/>
    </location>
</feature>
<evidence type="ECO:0000256" key="1">
    <source>
        <dbReference type="SAM" id="Coils"/>
    </source>
</evidence>
<dbReference type="AlphaFoldDB" id="A0A411PI78"/>
<dbReference type="KEGG" id="smai:EXU30_11880"/>
<keyword evidence="1" id="KW-0175">Coiled coil</keyword>
<name>A0A411PI78_9GAMM</name>
<gene>
    <name evidence="3" type="ORF">EXU30_11880</name>
</gene>
<feature type="coiled-coil region" evidence="1">
    <location>
        <begin position="39"/>
        <end position="99"/>
    </location>
</feature>
<accession>A0A411PI78</accession>
<evidence type="ECO:0000313" key="4">
    <source>
        <dbReference type="Proteomes" id="UP000291106"/>
    </source>
</evidence>
<keyword evidence="2" id="KW-0472">Membrane</keyword>
<protein>
    <submittedName>
        <fullName evidence="3">MSHA biogenesis protein MshJ</fullName>
    </submittedName>
</protein>
<sequence>MNQQWQQLETKFNDLSQRERGLIALVVIIIVAMVAFTLLEGQFKDLQRLKGQLTSLENENRISEQQIALYEQRLKLDPNDDYRQRLVLLEEQMAQVDAELKSQMIDMVPADYMPTVLSNLLANMKGVTLESFASIPPVPLIQVGEQEKMNLYSHGIRLSLTGDYFSIMKFVQAVEDMPDKLFWERLDYQVDSYPKGTIELEMYTLSINKDFIGVAKQD</sequence>
<keyword evidence="2" id="KW-0812">Transmembrane</keyword>
<keyword evidence="2" id="KW-1133">Transmembrane helix</keyword>
<proteinExistence type="predicted"/>
<keyword evidence="4" id="KW-1185">Reference proteome</keyword>
<dbReference type="OrthoDB" id="9151209at2"/>
<evidence type="ECO:0000313" key="3">
    <source>
        <dbReference type="EMBL" id="QBF83321.1"/>
    </source>
</evidence>
<dbReference type="RefSeq" id="WP_130600317.1">
    <property type="nucleotide sequence ID" value="NZ_CP036200.1"/>
</dbReference>
<dbReference type="EMBL" id="CP036200">
    <property type="protein sequence ID" value="QBF83321.1"/>
    <property type="molecule type" value="Genomic_DNA"/>
</dbReference>
<evidence type="ECO:0000256" key="2">
    <source>
        <dbReference type="SAM" id="Phobius"/>
    </source>
</evidence>
<reference evidence="3 4" key="1">
    <citation type="submission" date="2019-02" db="EMBL/GenBank/DDBJ databases">
        <title>Shewanella sp. D4-2 isolated from Dokdo Island.</title>
        <authorList>
            <person name="Baek K."/>
        </authorList>
    </citation>
    <scope>NUCLEOTIDE SEQUENCE [LARGE SCALE GENOMIC DNA]</scope>
    <source>
        <strain evidence="3 4">D4-2</strain>
    </source>
</reference>
<dbReference type="Proteomes" id="UP000291106">
    <property type="component" value="Chromosome"/>
</dbReference>
<organism evidence="3 4">
    <name type="scientific">Shewanella maritima</name>
    <dbReference type="NCBI Taxonomy" id="2520507"/>
    <lineage>
        <taxon>Bacteria</taxon>
        <taxon>Pseudomonadati</taxon>
        <taxon>Pseudomonadota</taxon>
        <taxon>Gammaproteobacteria</taxon>
        <taxon>Alteromonadales</taxon>
        <taxon>Shewanellaceae</taxon>
        <taxon>Shewanella</taxon>
    </lineage>
</organism>